<keyword evidence="2" id="KW-1185">Reference proteome</keyword>
<evidence type="ECO:0000313" key="2">
    <source>
        <dbReference type="Proteomes" id="UP000605568"/>
    </source>
</evidence>
<protein>
    <recommendedName>
        <fullName evidence="3">Secreted protein</fullName>
    </recommendedName>
</protein>
<dbReference type="RefSeq" id="WP_191297272.1">
    <property type="nucleotide sequence ID" value="NZ_BNAR01000002.1"/>
</dbReference>
<sequence length="821" mass="89450">MSFDGIRALIESDQVPRLAEVLRNLTPGERKTCAAELVAYEKKHRAGDERWRHHPSLAVAGAGLLPSAATLAPWLLRYQVFAHVRNPNSAPAAVIGLLRHREPLWLPDLVARLGARMQSRGLIRDDLMRVVLEFCGENPPDSDGFVLRLLEHDRGALRRPGFEVLFPRVLEVQGAGAFLVDARELRELLVERMDRALLLDGCLARLQQGGSAADMAGFLALHRTIDVTPDEAAGHVRDYLAMLPDSRSTVATTAQERLRQVDEAGGLDFALLAEASRRVFGRTEKKLVRTQLTWLGKHARTRPDEVALAAADLFAHESGDLRGQAVKLVAQHQKRLSDATRSELMAFAEHLPADLAAQLGVEAVAEETFALAPYAPAPWPDPIGTIDELTGEVHGLFGRNAGPVDVVTAERVLEAVVRFAWQDGESLVKAFAPLHEKYPWILGPSSYESRDCWSAFISVLRAVSRPKAPSRSVLDAARAWVKQFKRAEAGSVSEHLTQRLGEIAKGLVTSPRPALVSTPTSTSGLLDATTLLERLAKADAENWEPWPRDLRQAYHRLPRGTRPEDFASLRTNSGKLLREWLGDLTDPVAEIVERTREERHGQYTRPTVHKRLFATLTPGLPDPERDWHAGNTWASMLACWPAVLPAQREVVAAYAVPTLAIARDSSDTLPVLPALAEADGPIGPATHLAFAYGLGASQTVARAQATDGLLILAARDQLDGKALGEVVGLLLERGELALTRVVPCLRDVARSGAAPQIWDLAAAVLPRTWSHNRVADLVELAVDLAQQVKPGGSLDGLAEVAARKGSSRTVVQARRLAAALS</sequence>
<comment type="caution">
    <text evidence="1">The sequence shown here is derived from an EMBL/GenBank/DDBJ whole genome shotgun (WGS) entry which is preliminary data.</text>
</comment>
<name>A0ABQ3M599_9PSEU</name>
<reference evidence="2" key="1">
    <citation type="journal article" date="2019" name="Int. J. Syst. Evol. Microbiol.">
        <title>The Global Catalogue of Microorganisms (GCM) 10K type strain sequencing project: providing services to taxonomists for standard genome sequencing and annotation.</title>
        <authorList>
            <consortium name="The Broad Institute Genomics Platform"/>
            <consortium name="The Broad Institute Genome Sequencing Center for Infectious Disease"/>
            <person name="Wu L."/>
            <person name="Ma J."/>
        </authorList>
    </citation>
    <scope>NUCLEOTIDE SEQUENCE [LARGE SCALE GENOMIC DNA]</scope>
    <source>
        <strain evidence="2">CGMCC 4.7367</strain>
    </source>
</reference>
<gene>
    <name evidence="1" type="ORF">GCM10017774_16980</name>
</gene>
<organism evidence="1 2">
    <name type="scientific">Lentzea cavernae</name>
    <dbReference type="NCBI Taxonomy" id="2020703"/>
    <lineage>
        <taxon>Bacteria</taxon>
        <taxon>Bacillati</taxon>
        <taxon>Actinomycetota</taxon>
        <taxon>Actinomycetes</taxon>
        <taxon>Pseudonocardiales</taxon>
        <taxon>Pseudonocardiaceae</taxon>
        <taxon>Lentzea</taxon>
    </lineage>
</organism>
<evidence type="ECO:0000313" key="1">
    <source>
        <dbReference type="EMBL" id="GHH33851.1"/>
    </source>
</evidence>
<evidence type="ECO:0008006" key="3">
    <source>
        <dbReference type="Google" id="ProtNLM"/>
    </source>
</evidence>
<dbReference type="EMBL" id="BNAR01000002">
    <property type="protein sequence ID" value="GHH33851.1"/>
    <property type="molecule type" value="Genomic_DNA"/>
</dbReference>
<proteinExistence type="predicted"/>
<accession>A0ABQ3M599</accession>
<dbReference type="Proteomes" id="UP000605568">
    <property type="component" value="Unassembled WGS sequence"/>
</dbReference>